<dbReference type="Proteomes" id="UP000255528">
    <property type="component" value="Unassembled WGS sequence"/>
</dbReference>
<accession>A0A381KMW5</accession>
<proteinExistence type="predicted"/>
<gene>
    <name evidence="1" type="ORF">NCTC12119_04743</name>
</gene>
<reference evidence="1 2" key="1">
    <citation type="submission" date="2018-06" db="EMBL/GenBank/DDBJ databases">
        <authorList>
            <consortium name="Pathogen Informatics"/>
            <person name="Doyle S."/>
        </authorList>
    </citation>
    <scope>NUCLEOTIDE SEQUENCE [LARGE SCALE GENOMIC DNA]</scope>
    <source>
        <strain evidence="1 2">NCTC12119</strain>
    </source>
</reference>
<evidence type="ECO:0000313" key="2">
    <source>
        <dbReference type="Proteomes" id="UP000255528"/>
    </source>
</evidence>
<organism evidence="1 2">
    <name type="scientific">Buttiauxella agrestis</name>
    <dbReference type="NCBI Taxonomy" id="82977"/>
    <lineage>
        <taxon>Bacteria</taxon>
        <taxon>Pseudomonadati</taxon>
        <taxon>Pseudomonadota</taxon>
        <taxon>Gammaproteobacteria</taxon>
        <taxon>Enterobacterales</taxon>
        <taxon>Enterobacteriaceae</taxon>
        <taxon>Buttiauxella</taxon>
    </lineage>
</organism>
<dbReference type="EMBL" id="UIGI01000002">
    <property type="protein sequence ID" value="SUY92714.1"/>
    <property type="molecule type" value="Genomic_DNA"/>
</dbReference>
<name>A0A381KMW5_9ENTR</name>
<sequence length="254" mass="28690">MKSVKNLPKSNDHMFLAQSEESIKHMLSQWKIQNLPGDIRLIHTIPSYTRFDGPLFRQCAEDVLNTWDVISTSLIDINKIRRVSTDLKGTIRRQNAMFYEIGFVLDVPCQNIIGTFKNDVYFPNHAGRENASPVGKVINSAALFEHISSGERKLKSNGERLPPVVGGYNQISSPMEILNSTNNYKHNEILVIGKSGVNIYKGLPATDRIEVIAIVISPKVIPRNHSENVEFKRRWNIIKNNLAGLNPNVPCQFI</sequence>
<protein>
    <submittedName>
        <fullName evidence="1">Uncharacterized protein</fullName>
    </submittedName>
</protein>
<dbReference type="AlphaFoldDB" id="A0A381KMW5"/>
<dbReference type="RefSeq" id="WP_115631958.1">
    <property type="nucleotide sequence ID" value="NZ_UIGI01000002.1"/>
</dbReference>
<evidence type="ECO:0000313" key="1">
    <source>
        <dbReference type="EMBL" id="SUY92714.1"/>
    </source>
</evidence>